<accession>A0AAP0AXC5</accession>
<evidence type="ECO:0000256" key="4">
    <source>
        <dbReference type="ARBA" id="ARBA00023136"/>
    </source>
</evidence>
<keyword evidence="5" id="KW-0325">Glycoprotein</keyword>
<feature type="transmembrane region" description="Helical" evidence="6">
    <location>
        <begin position="79"/>
        <end position="100"/>
    </location>
</feature>
<dbReference type="PANTHER" id="PTHR31042:SF140">
    <property type="entry name" value="CORE-2_I-BRANCHING BETA-1,6-N-ACETYLGLUCOSAMINYLTRANSFERASE FAMILY PROTEIN"/>
    <property type="match status" value="1"/>
</dbReference>
<comment type="caution">
    <text evidence="7">The sequence shown here is derived from an EMBL/GenBank/DDBJ whole genome shotgun (WGS) entry which is preliminary data.</text>
</comment>
<sequence length="433" mass="48939">MRCRKRKASQKSPTSSLSFLLLLLRRISSPNLPKSSSNSREILYKIKRLLVLFVNLHQITGGIRLCWWEFAVMYTSSPFVVSVLLLLSLPLIFLLAPRILPPKTLPAIPEPDEADDLALFRRATLASVEGGGGGGGGAGMRRRPASPPKIAFMFLINSDIAHAPLWERFFHGHERLFNVYVHADPAVELLLPPTKSFRGRFIPAKATQRASPTLISAARRLLAAALLDDPANAFFALISQHCIPLHSFRYVYRALISDPGAPSPAGPLRRRRHRSFIEIVADDSGLRTRYIARGDNVMLPEVPFELFRVGSQFFILARRHALLVVRDRRLWKKFRIPCLTKMKESCYPEEHYFPTLLDMQDPEGCTRYSLTRVNWTDSVGGHPHTYTPGEVSGDLILDLRMSNSTYSYLFARKFSPDCLNPLMDIAETVIFRD</sequence>
<keyword evidence="2" id="KW-0328">Glycosyltransferase</keyword>
<keyword evidence="8" id="KW-1185">Reference proteome</keyword>
<dbReference type="GO" id="GO:0016757">
    <property type="term" value="F:glycosyltransferase activity"/>
    <property type="evidence" value="ECO:0007669"/>
    <property type="project" value="UniProtKB-KW"/>
</dbReference>
<evidence type="ECO:0000256" key="6">
    <source>
        <dbReference type="SAM" id="Phobius"/>
    </source>
</evidence>
<dbReference type="InterPro" id="IPR003406">
    <property type="entry name" value="Glyco_trans_14"/>
</dbReference>
<gene>
    <name evidence="7" type="ORF">KSP39_PZI021183</name>
</gene>
<reference evidence="7 8" key="1">
    <citation type="journal article" date="2022" name="Nat. Plants">
        <title>Genomes of leafy and leafless Platanthera orchids illuminate the evolution of mycoheterotrophy.</title>
        <authorList>
            <person name="Li M.H."/>
            <person name="Liu K.W."/>
            <person name="Li Z."/>
            <person name="Lu H.C."/>
            <person name="Ye Q.L."/>
            <person name="Zhang D."/>
            <person name="Wang J.Y."/>
            <person name="Li Y.F."/>
            <person name="Zhong Z.M."/>
            <person name="Liu X."/>
            <person name="Yu X."/>
            <person name="Liu D.K."/>
            <person name="Tu X.D."/>
            <person name="Liu B."/>
            <person name="Hao Y."/>
            <person name="Liao X.Y."/>
            <person name="Jiang Y.T."/>
            <person name="Sun W.H."/>
            <person name="Chen J."/>
            <person name="Chen Y.Q."/>
            <person name="Ai Y."/>
            <person name="Zhai J.W."/>
            <person name="Wu S.S."/>
            <person name="Zhou Z."/>
            <person name="Hsiao Y.Y."/>
            <person name="Wu W.L."/>
            <person name="Chen Y.Y."/>
            <person name="Lin Y.F."/>
            <person name="Hsu J.L."/>
            <person name="Li C.Y."/>
            <person name="Wang Z.W."/>
            <person name="Zhao X."/>
            <person name="Zhong W.Y."/>
            <person name="Ma X.K."/>
            <person name="Ma L."/>
            <person name="Huang J."/>
            <person name="Chen G.Z."/>
            <person name="Huang M.Z."/>
            <person name="Huang L."/>
            <person name="Peng D.H."/>
            <person name="Luo Y.B."/>
            <person name="Zou S.Q."/>
            <person name="Chen S.P."/>
            <person name="Lan S."/>
            <person name="Tsai W.C."/>
            <person name="Van de Peer Y."/>
            <person name="Liu Z.J."/>
        </authorList>
    </citation>
    <scope>NUCLEOTIDE SEQUENCE [LARGE SCALE GENOMIC DNA]</scope>
    <source>
        <strain evidence="7">Lor287</strain>
    </source>
</reference>
<dbReference type="InterPro" id="IPR044174">
    <property type="entry name" value="BC10-like"/>
</dbReference>
<dbReference type="EMBL" id="JBBWWQ010000019">
    <property type="protein sequence ID" value="KAK8918651.1"/>
    <property type="molecule type" value="Genomic_DNA"/>
</dbReference>
<dbReference type="Proteomes" id="UP001418222">
    <property type="component" value="Unassembled WGS sequence"/>
</dbReference>
<keyword evidence="6" id="KW-1133">Transmembrane helix</keyword>
<dbReference type="Pfam" id="PF02485">
    <property type="entry name" value="Branch"/>
    <property type="match status" value="1"/>
</dbReference>
<evidence type="ECO:0000256" key="3">
    <source>
        <dbReference type="ARBA" id="ARBA00022679"/>
    </source>
</evidence>
<comment type="subcellular location">
    <subcellularLocation>
        <location evidence="1">Membrane</location>
        <topology evidence="1">Single-pass type II membrane protein</topology>
    </subcellularLocation>
</comment>
<dbReference type="GO" id="GO:0016020">
    <property type="term" value="C:membrane"/>
    <property type="evidence" value="ECO:0007669"/>
    <property type="project" value="UniProtKB-SubCell"/>
</dbReference>
<evidence type="ECO:0000256" key="2">
    <source>
        <dbReference type="ARBA" id="ARBA00022676"/>
    </source>
</evidence>
<proteinExistence type="predicted"/>
<keyword evidence="6" id="KW-0812">Transmembrane</keyword>
<evidence type="ECO:0000256" key="5">
    <source>
        <dbReference type="ARBA" id="ARBA00023180"/>
    </source>
</evidence>
<evidence type="ECO:0000313" key="7">
    <source>
        <dbReference type="EMBL" id="KAK8918651.1"/>
    </source>
</evidence>
<evidence type="ECO:0000256" key="1">
    <source>
        <dbReference type="ARBA" id="ARBA00004606"/>
    </source>
</evidence>
<evidence type="ECO:0008006" key="9">
    <source>
        <dbReference type="Google" id="ProtNLM"/>
    </source>
</evidence>
<protein>
    <recommendedName>
        <fullName evidence="9">Glycosyltransferase</fullName>
    </recommendedName>
</protein>
<organism evidence="7 8">
    <name type="scientific">Platanthera zijinensis</name>
    <dbReference type="NCBI Taxonomy" id="2320716"/>
    <lineage>
        <taxon>Eukaryota</taxon>
        <taxon>Viridiplantae</taxon>
        <taxon>Streptophyta</taxon>
        <taxon>Embryophyta</taxon>
        <taxon>Tracheophyta</taxon>
        <taxon>Spermatophyta</taxon>
        <taxon>Magnoliopsida</taxon>
        <taxon>Liliopsida</taxon>
        <taxon>Asparagales</taxon>
        <taxon>Orchidaceae</taxon>
        <taxon>Orchidoideae</taxon>
        <taxon>Orchideae</taxon>
        <taxon>Orchidinae</taxon>
        <taxon>Platanthera</taxon>
    </lineage>
</organism>
<name>A0AAP0AXC5_9ASPA</name>
<evidence type="ECO:0000313" key="8">
    <source>
        <dbReference type="Proteomes" id="UP001418222"/>
    </source>
</evidence>
<keyword evidence="4 6" id="KW-0472">Membrane</keyword>
<dbReference type="AlphaFoldDB" id="A0AAP0AXC5"/>
<dbReference type="PANTHER" id="PTHR31042">
    <property type="entry name" value="CORE-2/I-BRANCHING BETA-1,6-N-ACETYLGLUCOSAMINYLTRANSFERASE FAMILY PROTEIN-RELATED"/>
    <property type="match status" value="1"/>
</dbReference>
<keyword evidence="3" id="KW-0808">Transferase</keyword>